<evidence type="ECO:0008006" key="3">
    <source>
        <dbReference type="Google" id="ProtNLM"/>
    </source>
</evidence>
<organism evidence="1 2">
    <name type="scientific">Neorhodopirellula pilleata</name>
    <dbReference type="NCBI Taxonomy" id="2714738"/>
    <lineage>
        <taxon>Bacteria</taxon>
        <taxon>Pseudomonadati</taxon>
        <taxon>Planctomycetota</taxon>
        <taxon>Planctomycetia</taxon>
        <taxon>Pirellulales</taxon>
        <taxon>Pirellulaceae</taxon>
        <taxon>Neorhodopirellula</taxon>
    </lineage>
</organism>
<dbReference type="EMBL" id="SJPM01000017">
    <property type="protein sequence ID" value="TWT89501.1"/>
    <property type="molecule type" value="Genomic_DNA"/>
</dbReference>
<name>A0A5C5ZRT4_9BACT</name>
<sequence length="643" mass="72167">MGNAPPAEFASQPNLAERPDAILTVSTPPTFREVTDMTTLLLGDRVRLAPLKKSSFVLAASWFLALGPVDGTNLRAESTKSLAQQAIELIEDRCASCHDGQGHPLDSLDRVSLTRHRDGGLPTFVEPGSLEKSYLWTLVEADVMPKGDNKLSDEEKTILKNWILEGADFPDYGGGERQYISELEILESIQNHLTQTRIEDRPFLRYFSLHALVNNRELTDDKIRLSAAALAKTINSLSRKRSLISLIPVDSNQTVFAVNLRDLGWDEDRFQKWQEILAAYPYGIKPIRGDEQRLFTNIQEMYQSRGFFDGFPYIRADWFVATAMRPPLYHKLLDIPATLTEFQQEEGFDRHSDFLRNQMIRGGVLLSGISYQPRILDYHEAERGIWISSDFLTQPTSDPERGNIIRYPLGPTFDKNPHSAAAFEEAGGEIIFTLPNGLHAYMLVDGKGNRINSAPIEIVADRTLISGTSQVVNGVSCISCHRHGMIDFADEISRGHGQTNQAEIAKIEAIFRPDDLKRQLRRDQSAYLRTLEQVVGPHLQVGKDEDTPIESFPEPVTTVVKLYQRSLTADQVASELSLQEPTFLNETIKNQTELIALGLGVLPDGGTVKREHWEAKGRNSSESVFQRVSRKFGRIPVTRVSLD</sequence>
<accession>A0A5C5ZRT4</accession>
<dbReference type="Proteomes" id="UP000316213">
    <property type="component" value="Unassembled WGS sequence"/>
</dbReference>
<dbReference type="AlphaFoldDB" id="A0A5C5ZRT4"/>
<evidence type="ECO:0000313" key="2">
    <source>
        <dbReference type="Proteomes" id="UP000316213"/>
    </source>
</evidence>
<gene>
    <name evidence="1" type="ORF">Pla100_54300</name>
</gene>
<evidence type="ECO:0000313" key="1">
    <source>
        <dbReference type="EMBL" id="TWT89501.1"/>
    </source>
</evidence>
<comment type="caution">
    <text evidence="1">The sequence shown here is derived from an EMBL/GenBank/DDBJ whole genome shotgun (WGS) entry which is preliminary data.</text>
</comment>
<proteinExistence type="predicted"/>
<keyword evidence="2" id="KW-1185">Reference proteome</keyword>
<protein>
    <recommendedName>
        <fullName evidence="3">Planctomycete cytochrome C</fullName>
    </recommendedName>
</protein>
<reference evidence="1 2" key="1">
    <citation type="submission" date="2019-02" db="EMBL/GenBank/DDBJ databases">
        <title>Deep-cultivation of Planctomycetes and their phenomic and genomic characterization uncovers novel biology.</title>
        <authorList>
            <person name="Wiegand S."/>
            <person name="Jogler M."/>
            <person name="Boedeker C."/>
            <person name="Pinto D."/>
            <person name="Vollmers J."/>
            <person name="Rivas-Marin E."/>
            <person name="Kohn T."/>
            <person name="Peeters S.H."/>
            <person name="Heuer A."/>
            <person name="Rast P."/>
            <person name="Oberbeckmann S."/>
            <person name="Bunk B."/>
            <person name="Jeske O."/>
            <person name="Meyerdierks A."/>
            <person name="Storesund J.E."/>
            <person name="Kallscheuer N."/>
            <person name="Luecker S."/>
            <person name="Lage O.M."/>
            <person name="Pohl T."/>
            <person name="Merkel B.J."/>
            <person name="Hornburger P."/>
            <person name="Mueller R.-W."/>
            <person name="Bruemmer F."/>
            <person name="Labrenz M."/>
            <person name="Spormann A.M."/>
            <person name="Op Den Camp H."/>
            <person name="Overmann J."/>
            <person name="Amann R."/>
            <person name="Jetten M.S.M."/>
            <person name="Mascher T."/>
            <person name="Medema M.H."/>
            <person name="Devos D.P."/>
            <person name="Kaster A.-K."/>
            <person name="Ovreas L."/>
            <person name="Rohde M."/>
            <person name="Galperin M.Y."/>
            <person name="Jogler C."/>
        </authorList>
    </citation>
    <scope>NUCLEOTIDE SEQUENCE [LARGE SCALE GENOMIC DNA]</scope>
    <source>
        <strain evidence="1 2">Pla100</strain>
    </source>
</reference>